<proteinExistence type="predicted"/>
<evidence type="ECO:0000313" key="2">
    <source>
        <dbReference type="EMBL" id="CCX05966.1"/>
    </source>
</evidence>
<evidence type="ECO:0000256" key="1">
    <source>
        <dbReference type="SAM" id="Coils"/>
    </source>
</evidence>
<keyword evidence="3" id="KW-1185">Reference proteome</keyword>
<dbReference type="EMBL" id="HF935278">
    <property type="protein sequence ID" value="CCX05966.1"/>
    <property type="molecule type" value="Genomic_DNA"/>
</dbReference>
<accession>U4KXB0</accession>
<organism evidence="2 3">
    <name type="scientific">Pyronema omphalodes (strain CBS 100304)</name>
    <name type="common">Pyronema confluens</name>
    <dbReference type="NCBI Taxonomy" id="1076935"/>
    <lineage>
        <taxon>Eukaryota</taxon>
        <taxon>Fungi</taxon>
        <taxon>Dikarya</taxon>
        <taxon>Ascomycota</taxon>
        <taxon>Pezizomycotina</taxon>
        <taxon>Pezizomycetes</taxon>
        <taxon>Pezizales</taxon>
        <taxon>Pyronemataceae</taxon>
        <taxon>Pyronema</taxon>
    </lineage>
</organism>
<gene>
    <name evidence="2" type="ORF">PCON_05553</name>
</gene>
<dbReference type="AlphaFoldDB" id="U4KXB0"/>
<protein>
    <submittedName>
        <fullName evidence="2">Uncharacterized protein</fullName>
    </submittedName>
</protein>
<name>U4KXB0_PYROM</name>
<reference evidence="2 3" key="1">
    <citation type="journal article" date="2013" name="PLoS Genet.">
        <title>The genome and development-dependent transcriptomes of Pyronema confluens: a window into fungal evolution.</title>
        <authorList>
            <person name="Traeger S."/>
            <person name="Altegoer F."/>
            <person name="Freitag M."/>
            <person name="Gabaldon T."/>
            <person name="Kempken F."/>
            <person name="Kumar A."/>
            <person name="Marcet-Houben M."/>
            <person name="Poggeler S."/>
            <person name="Stajich J.E."/>
            <person name="Nowrousian M."/>
        </authorList>
    </citation>
    <scope>NUCLEOTIDE SEQUENCE [LARGE SCALE GENOMIC DNA]</scope>
    <source>
        <strain evidence="3">CBS 100304</strain>
        <tissue evidence="2">Vegetative mycelium</tissue>
    </source>
</reference>
<sequence length="69" mass="8200">MEQLKAQAVLQTMIVKLVMEKKDLKEQLYAQNENPESTTEMEKRIQKLEKENDQLKRQLLQLLAIKEKT</sequence>
<keyword evidence="1" id="KW-0175">Coiled coil</keyword>
<feature type="coiled-coil region" evidence="1">
    <location>
        <begin position="38"/>
        <end position="68"/>
    </location>
</feature>
<evidence type="ECO:0000313" key="3">
    <source>
        <dbReference type="Proteomes" id="UP000018144"/>
    </source>
</evidence>
<dbReference type="Proteomes" id="UP000018144">
    <property type="component" value="Unassembled WGS sequence"/>
</dbReference>